<dbReference type="OrthoDB" id="9814054at2"/>
<keyword evidence="2 4" id="KW-0378">Hydrolase</keyword>
<dbReference type="PROSITE" id="PS00139">
    <property type="entry name" value="THIOL_PROTEASE_CYS"/>
    <property type="match status" value="1"/>
</dbReference>
<dbReference type="Proteomes" id="UP000278609">
    <property type="component" value="Unassembled WGS sequence"/>
</dbReference>
<evidence type="ECO:0000256" key="3">
    <source>
        <dbReference type="ARBA" id="ARBA00022807"/>
    </source>
</evidence>
<sequence length="401" mass="45505">MTKKWMTLSVLMFASFSSMYAQEEQQVQKEDGYQFMTVKEVKITPVKNQNRTGTCWSFSGVGLIEAELLRTGKGEYNLSEMFIANHSYKDKADKFVRLHGELNFAEGGSFADVIYVFKHYGAVPADLYKGLEYGESAHVHGELAEVATAYVNGIVKNKNRKLSTAWKKGFDGLIDTYLGKLPETFTYQGKQYTPKSFGESLGLNFDDYVSLTSYTHHPFYAQFPLEIPDNWRWAQSYNLPIQELMEVFDHAINNGYAIAWGSDVSEKGFTRNGIAVAPDIEALETSGSDQARWVGLSQIEKDAEIKKLVEKPCKEIEVTQELRQQAYDNYQTTDDHGMLIYGIAKDQTGKKFYMVKNSWGTESKYKGLWYASETFVAYKTMNIVLHKDALPKAIKSKLGIK</sequence>
<dbReference type="InterPro" id="IPR004134">
    <property type="entry name" value="Peptidase_C1B"/>
</dbReference>
<evidence type="ECO:0000313" key="7">
    <source>
        <dbReference type="EMBL" id="RRD62143.1"/>
    </source>
</evidence>
<feature type="active site" evidence="5">
    <location>
        <position position="357"/>
    </location>
</feature>
<feature type="active site" evidence="5">
    <location>
        <position position="336"/>
    </location>
</feature>
<dbReference type="InterPro" id="IPR038765">
    <property type="entry name" value="Papain-like_cys_pep_sf"/>
</dbReference>
<dbReference type="GO" id="GO:0005737">
    <property type="term" value="C:cytoplasm"/>
    <property type="evidence" value="ECO:0007669"/>
    <property type="project" value="TreeGrafter"/>
</dbReference>
<keyword evidence="6" id="KW-0732">Signal</keyword>
<dbReference type="GO" id="GO:0006508">
    <property type="term" value="P:proteolysis"/>
    <property type="evidence" value="ECO:0007669"/>
    <property type="project" value="UniProtKB-KW"/>
</dbReference>
<dbReference type="AlphaFoldDB" id="A0A3P1XYY2"/>
<name>A0A3P1XYY2_TANFO</name>
<proteinExistence type="inferred from homology"/>
<accession>A0A3P1XYY2</accession>
<feature type="signal peptide" evidence="6">
    <location>
        <begin position="1"/>
        <end position="21"/>
    </location>
</feature>
<dbReference type="SUPFAM" id="SSF54001">
    <property type="entry name" value="Cysteine proteinases"/>
    <property type="match status" value="1"/>
</dbReference>
<evidence type="ECO:0000256" key="5">
    <source>
        <dbReference type="PIRSR" id="PIRSR005700-1"/>
    </source>
</evidence>
<keyword evidence="3 4" id="KW-0788">Thiol protease</keyword>
<dbReference type="PIRSF" id="PIRSF005700">
    <property type="entry name" value="PepC"/>
    <property type="match status" value="1"/>
</dbReference>
<dbReference type="Pfam" id="PF03051">
    <property type="entry name" value="Peptidase_C1_2"/>
    <property type="match status" value="2"/>
</dbReference>
<dbReference type="InterPro" id="IPR000169">
    <property type="entry name" value="Pept_cys_AS"/>
</dbReference>
<dbReference type="Gene3D" id="3.90.70.10">
    <property type="entry name" value="Cysteine proteinases"/>
    <property type="match status" value="1"/>
</dbReference>
<dbReference type="PANTHER" id="PTHR10363">
    <property type="entry name" value="BLEOMYCIN HYDROLASE"/>
    <property type="match status" value="1"/>
</dbReference>
<evidence type="ECO:0000313" key="8">
    <source>
        <dbReference type="Proteomes" id="UP000278609"/>
    </source>
</evidence>
<dbReference type="GO" id="GO:0070005">
    <property type="term" value="F:cysteine-type aminopeptidase activity"/>
    <property type="evidence" value="ECO:0007669"/>
    <property type="project" value="InterPro"/>
</dbReference>
<protein>
    <recommendedName>
        <fullName evidence="4">Aminopeptidase</fullName>
    </recommendedName>
</protein>
<keyword evidence="4 7" id="KW-0031">Aminopeptidase</keyword>
<feature type="active site" evidence="5">
    <location>
        <position position="55"/>
    </location>
</feature>
<comment type="caution">
    <text evidence="7">The sequence shown here is derived from an EMBL/GenBank/DDBJ whole genome shotgun (WGS) entry which is preliminary data.</text>
</comment>
<dbReference type="EMBL" id="RQYS01000016">
    <property type="protein sequence ID" value="RRD62143.1"/>
    <property type="molecule type" value="Genomic_DNA"/>
</dbReference>
<dbReference type="GO" id="GO:0009636">
    <property type="term" value="P:response to toxic substance"/>
    <property type="evidence" value="ECO:0007669"/>
    <property type="project" value="TreeGrafter"/>
</dbReference>
<evidence type="ECO:0000256" key="2">
    <source>
        <dbReference type="ARBA" id="ARBA00022801"/>
    </source>
</evidence>
<keyword evidence="1 4" id="KW-0645">Protease</keyword>
<evidence type="ECO:0000256" key="6">
    <source>
        <dbReference type="SAM" id="SignalP"/>
    </source>
</evidence>
<reference evidence="7 8" key="1">
    <citation type="submission" date="2018-11" db="EMBL/GenBank/DDBJ databases">
        <title>Genomes From Bacteria Associated with the Canine Oral Cavity: a Test Case for Automated Genome-Based Taxonomic Assignment.</title>
        <authorList>
            <person name="Coil D.A."/>
            <person name="Jospin G."/>
            <person name="Darling A.E."/>
            <person name="Wallis C."/>
            <person name="Davis I.J."/>
            <person name="Harris S."/>
            <person name="Eisen J.A."/>
            <person name="Holcombe L.J."/>
            <person name="O'Flynn C."/>
        </authorList>
    </citation>
    <scope>NUCLEOTIDE SEQUENCE [LARGE SCALE GENOMIC DNA]</scope>
    <source>
        <strain evidence="7 8">OH2617_COT-023</strain>
    </source>
</reference>
<dbReference type="GO" id="GO:0043418">
    <property type="term" value="P:homocysteine catabolic process"/>
    <property type="evidence" value="ECO:0007669"/>
    <property type="project" value="TreeGrafter"/>
</dbReference>
<evidence type="ECO:0000256" key="4">
    <source>
        <dbReference type="PIRNR" id="PIRNR005700"/>
    </source>
</evidence>
<dbReference type="PANTHER" id="PTHR10363:SF2">
    <property type="entry name" value="BLEOMYCIN HYDROLASE"/>
    <property type="match status" value="1"/>
</dbReference>
<gene>
    <name evidence="7" type="ORF">EII40_04725</name>
</gene>
<evidence type="ECO:0000256" key="1">
    <source>
        <dbReference type="ARBA" id="ARBA00022670"/>
    </source>
</evidence>
<feature type="chain" id="PRO_5018275896" description="Aminopeptidase" evidence="6">
    <location>
        <begin position="22"/>
        <end position="401"/>
    </location>
</feature>
<comment type="similarity">
    <text evidence="4">Belongs to the peptidase C1 family.</text>
</comment>
<organism evidence="7 8">
    <name type="scientific">Tannerella forsythia</name>
    <name type="common">Bacteroides forsythus</name>
    <dbReference type="NCBI Taxonomy" id="28112"/>
    <lineage>
        <taxon>Bacteria</taxon>
        <taxon>Pseudomonadati</taxon>
        <taxon>Bacteroidota</taxon>
        <taxon>Bacteroidia</taxon>
        <taxon>Bacteroidales</taxon>
        <taxon>Tannerellaceae</taxon>
        <taxon>Tannerella</taxon>
    </lineage>
</organism>